<evidence type="ECO:0000313" key="10">
    <source>
        <dbReference type="Proteomes" id="UP000291269"/>
    </source>
</evidence>
<evidence type="ECO:0000256" key="7">
    <source>
        <dbReference type="SAM" id="Phobius"/>
    </source>
</evidence>
<dbReference type="InterPro" id="IPR035906">
    <property type="entry name" value="MetI-like_sf"/>
</dbReference>
<feature type="domain" description="ABC transmembrane type-1" evidence="8">
    <location>
        <begin position="345"/>
        <end position="666"/>
    </location>
</feature>
<feature type="transmembrane region" description="Helical" evidence="7">
    <location>
        <begin position="520"/>
        <end position="537"/>
    </location>
</feature>
<dbReference type="CDD" id="cd06261">
    <property type="entry name" value="TM_PBP2"/>
    <property type="match status" value="1"/>
</dbReference>
<evidence type="ECO:0000256" key="4">
    <source>
        <dbReference type="ARBA" id="ARBA00022692"/>
    </source>
</evidence>
<comment type="caution">
    <text evidence="9">The sequence shown here is derived from an EMBL/GenBank/DDBJ whole genome shotgun (WGS) entry which is preliminary data.</text>
</comment>
<dbReference type="PANTHER" id="PTHR30193:SF37">
    <property type="entry name" value="INNER MEMBRANE ABC TRANSPORTER PERMEASE PROTEIN YCJO"/>
    <property type="match status" value="1"/>
</dbReference>
<name>A0A4Q2KAT0_9FIRM</name>
<keyword evidence="3" id="KW-1003">Cell membrane</keyword>
<dbReference type="Proteomes" id="UP000291269">
    <property type="component" value="Unassembled WGS sequence"/>
</dbReference>
<dbReference type="PANTHER" id="PTHR30193">
    <property type="entry name" value="ABC TRANSPORTER PERMEASE PROTEIN"/>
    <property type="match status" value="1"/>
</dbReference>
<feature type="transmembrane region" description="Helical" evidence="7">
    <location>
        <begin position="645"/>
        <end position="667"/>
    </location>
</feature>
<gene>
    <name evidence="9" type="ORF">ESZ91_04935</name>
</gene>
<dbReference type="GO" id="GO:0005886">
    <property type="term" value="C:plasma membrane"/>
    <property type="evidence" value="ECO:0007669"/>
    <property type="project" value="UniProtKB-SubCell"/>
</dbReference>
<dbReference type="EMBL" id="SDOZ01000002">
    <property type="protein sequence ID" value="RXZ61738.1"/>
    <property type="molecule type" value="Genomic_DNA"/>
</dbReference>
<evidence type="ECO:0000256" key="6">
    <source>
        <dbReference type="ARBA" id="ARBA00023136"/>
    </source>
</evidence>
<dbReference type="SUPFAM" id="SSF50969">
    <property type="entry name" value="YVTN repeat-like/Quinoprotein amine dehydrogenase"/>
    <property type="match status" value="1"/>
</dbReference>
<accession>A0A4Q2KAT0</accession>
<evidence type="ECO:0000259" key="8">
    <source>
        <dbReference type="PROSITE" id="PS50928"/>
    </source>
</evidence>
<comment type="subcellular location">
    <subcellularLocation>
        <location evidence="1">Cell membrane</location>
        <topology evidence="1">Multi-pass membrane protein</topology>
    </subcellularLocation>
</comment>
<feature type="transmembrane region" description="Helical" evidence="7">
    <location>
        <begin position="549"/>
        <end position="567"/>
    </location>
</feature>
<keyword evidence="10" id="KW-1185">Reference proteome</keyword>
<dbReference type="OrthoDB" id="9787541at2"/>
<proteinExistence type="predicted"/>
<dbReference type="RefSeq" id="WP_129224697.1">
    <property type="nucleotide sequence ID" value="NZ_SDOZ01000002.1"/>
</dbReference>
<evidence type="ECO:0000256" key="3">
    <source>
        <dbReference type="ARBA" id="ARBA00022475"/>
    </source>
</evidence>
<evidence type="ECO:0000256" key="5">
    <source>
        <dbReference type="ARBA" id="ARBA00022989"/>
    </source>
</evidence>
<dbReference type="GO" id="GO:0055085">
    <property type="term" value="P:transmembrane transport"/>
    <property type="evidence" value="ECO:0007669"/>
    <property type="project" value="InterPro"/>
</dbReference>
<evidence type="ECO:0000256" key="2">
    <source>
        <dbReference type="ARBA" id="ARBA00022448"/>
    </source>
</evidence>
<protein>
    <submittedName>
        <fullName evidence="9">Sugar ABC transporter permease</fullName>
    </submittedName>
</protein>
<dbReference type="SUPFAM" id="SSF161098">
    <property type="entry name" value="MetI-like"/>
    <property type="match status" value="1"/>
</dbReference>
<dbReference type="InterPro" id="IPR051393">
    <property type="entry name" value="ABC_transporter_permease"/>
</dbReference>
<reference evidence="9 10" key="1">
    <citation type="journal article" date="2019" name="Gut">
        <title>Antibiotics-induced monodominance of a novel gut bacterial order.</title>
        <authorList>
            <person name="Hildebrand F."/>
            <person name="Moitinho-Silva L."/>
            <person name="Blasche S."/>
            <person name="Jahn M.T."/>
            <person name="Gossmann T.I."/>
            <person name="Heuerta-Cepas J."/>
            <person name="Hercog R."/>
            <person name="Luetge M."/>
            <person name="Bahram M."/>
            <person name="Pryszlak A."/>
            <person name="Alves R.J."/>
            <person name="Waszak S.M."/>
            <person name="Zhu A."/>
            <person name="Ye L."/>
            <person name="Costea P.I."/>
            <person name="Aalvink S."/>
            <person name="Belzer C."/>
            <person name="Forslund S.K."/>
            <person name="Sunagawa S."/>
            <person name="Hentschel U."/>
            <person name="Merten C."/>
            <person name="Patil K.R."/>
            <person name="Benes V."/>
            <person name="Bork P."/>
        </authorList>
    </citation>
    <scope>NUCLEOTIDE SEQUENCE [LARGE SCALE GENOMIC DNA]</scope>
    <source>
        <strain evidence="9 10">HDS1380</strain>
    </source>
</reference>
<dbReference type="InterPro" id="IPR011044">
    <property type="entry name" value="Quino_amine_DH_bsu"/>
</dbReference>
<keyword evidence="2" id="KW-0813">Transport</keyword>
<keyword evidence="6 7" id="KW-0472">Membrane</keyword>
<dbReference type="InterPro" id="IPR000515">
    <property type="entry name" value="MetI-like"/>
</dbReference>
<evidence type="ECO:0000256" key="1">
    <source>
        <dbReference type="ARBA" id="ARBA00004651"/>
    </source>
</evidence>
<keyword evidence="4 7" id="KW-0812">Transmembrane</keyword>
<feature type="transmembrane region" description="Helical" evidence="7">
    <location>
        <begin position="487"/>
        <end position="508"/>
    </location>
</feature>
<feature type="transmembrane region" description="Helical" evidence="7">
    <location>
        <begin position="348"/>
        <end position="368"/>
    </location>
</feature>
<evidence type="ECO:0000313" key="9">
    <source>
        <dbReference type="EMBL" id="RXZ61738.1"/>
    </source>
</evidence>
<dbReference type="AlphaFoldDB" id="A0A4Q2KAT0"/>
<feature type="transmembrane region" description="Helical" evidence="7">
    <location>
        <begin position="394"/>
        <end position="423"/>
    </location>
</feature>
<dbReference type="PROSITE" id="PS51257">
    <property type="entry name" value="PROKAR_LIPOPROTEIN"/>
    <property type="match status" value="1"/>
</dbReference>
<feature type="transmembrane region" description="Helical" evidence="7">
    <location>
        <begin position="455"/>
        <end position="480"/>
    </location>
</feature>
<keyword evidence="5 7" id="KW-1133">Transmembrane helix</keyword>
<dbReference type="Gene3D" id="1.10.3720.10">
    <property type="entry name" value="MetI-like"/>
    <property type="match status" value="1"/>
</dbReference>
<organism evidence="9 10">
    <name type="scientific">Candidatus Borkfalkia ceftriaxoniphila</name>
    <dbReference type="NCBI Taxonomy" id="2508949"/>
    <lineage>
        <taxon>Bacteria</taxon>
        <taxon>Bacillati</taxon>
        <taxon>Bacillota</taxon>
        <taxon>Clostridia</taxon>
        <taxon>Christensenellales</taxon>
        <taxon>Christensenellaceae</taxon>
        <taxon>Candidatus Borkfalkia</taxon>
    </lineage>
</organism>
<sequence>MKTKKLFIAGLIVSAILFIAACAMVAVSAVVSKQEMDLGIDLSGYNVTKMHTDNETIRVFGTQDGEVFASDLEGEMLWDAGAFYTSPVYELAVEGGDVFVVYANGNVVRFSLEYAASIEEGESFSEASVYSIGTSFNTNGNVKNTQLIVVPEEETFYLRGVFNDISQINRIYRFEYGTETPQRLVGTSNSVGGMAYSEGTLYYAMRSTVYAVSAEGGVTSLQNVNETIVALSCFENALSLVTAQNNLFILPEYGAGTPQNYALSVSLNSEYVFSTGENFTAKINNGGVAMIDSSSHSVTLSMRASDSLNLIMWTDESFVLYNAADLNNPTITYYSSDLARSKEVFSTLLYVFIAVALAALAAGAYFGFGINPDSRKKMHGKVKGFFTEMVRHKFIYLSLVIPFILLIVFYYIPIVLGLGLSFFEYIPGVRLVFAGWDNFVSVVLNTQFWNASATMLIFLIADLLKAVIPPLFVAEAIIAVKFKRFSLVVRILLFLPGILPGVATTLVWSDGIFGSTSNSLINAFVGLFVPGFAKNWIYSASNATAIGSLIAFGFPWVGSYLIFYGAVSGIDKSLFEAAKLDGCGWWRRMASLDVPLIFPQIKYIVITAFIASVQNYTSIYVLYGVNGQIKTTALLVYREIINANYGVASVMGLFIFAFLSVCTALNFKIQMKQGEEA</sequence>
<dbReference type="PROSITE" id="PS50928">
    <property type="entry name" value="ABC_TM1"/>
    <property type="match status" value="1"/>
</dbReference>